<accession>E5E412</accession>
<dbReference type="KEGG" id="vg:9925922"/>
<dbReference type="OrthoDB" id="24719at10239"/>
<evidence type="ECO:0000313" key="1">
    <source>
        <dbReference type="EMBL" id="ADG35996.1"/>
    </source>
</evidence>
<name>E5E412_9CAUD</name>
<dbReference type="RefSeq" id="YP_004009648.1">
    <property type="nucleotide sequence ID" value="NC_014661.1"/>
</dbReference>
<dbReference type="Proteomes" id="UP000008730">
    <property type="component" value="Segment"/>
</dbReference>
<dbReference type="EMBL" id="GU911519">
    <property type="protein sequence ID" value="ADG35996.1"/>
    <property type="molecule type" value="Genomic_DNA"/>
</dbReference>
<evidence type="ECO:0000313" key="2">
    <source>
        <dbReference type="Proteomes" id="UP000008730"/>
    </source>
</evidence>
<proteinExistence type="predicted"/>
<dbReference type="GeneID" id="9925922"/>
<reference evidence="1 2" key="1">
    <citation type="journal article" date="2010" name="Virol. J.">
        <title>Genomes of the T4-related bacteriophages as windows on microbial genome evolution.</title>
        <authorList>
            <person name="Petrov V.M."/>
            <person name="Ratnayaka S."/>
            <person name="Nolan J.M."/>
            <person name="Miller E.S."/>
            <person name="Karam J.D."/>
        </authorList>
    </citation>
    <scope>NUCLEOTIDE SEQUENCE [LARGE SCALE GENOMIC DNA]</scope>
</reference>
<organism evidence="1 2">
    <name type="scientific">Acinetobacter phage Acj61</name>
    <dbReference type="NCBI Taxonomy" id="760732"/>
    <lineage>
        <taxon>Viruses</taxon>
        <taxon>Duplodnaviria</taxon>
        <taxon>Heunggongvirae</taxon>
        <taxon>Uroviricota</taxon>
        <taxon>Caudoviricetes</taxon>
        <taxon>Pantevenvirales</taxon>
        <taxon>Straboviridae</taxon>
        <taxon>Twarogvirinae</taxon>
        <taxon>Lasallevirus</taxon>
        <taxon>Lasallevirus Acj61</taxon>
        <taxon>Acinetobacter virus Acj61</taxon>
    </lineage>
</organism>
<sequence length="59" mass="6777">MVTLGPEEAEYISETLSNTRSLLDNVHCYDTDEFRQLSICMSIMRGNSVEDAIKEYNDE</sequence>
<protein>
    <submittedName>
        <fullName evidence="1">Uncharacterized protein</fullName>
    </submittedName>
</protein>
<keyword evidence="2" id="KW-1185">Reference proteome</keyword>
<gene>
    <name evidence="1" type="ORF">Acj61p031</name>
</gene>